<name>A0ABV4TT44_9GAMM</name>
<evidence type="ECO:0000256" key="1">
    <source>
        <dbReference type="SAM" id="Phobius"/>
    </source>
</evidence>
<evidence type="ECO:0000313" key="3">
    <source>
        <dbReference type="EMBL" id="MFA9460413.1"/>
    </source>
</evidence>
<sequence length="232" mass="24351">MLYALPAALVLGLFSSLHCVGMCGGIMGALTMGLSPEVRDDRRRLLLYVAGYNLGRIASYALIGALVGGLGGGLFALLDPERGLVVLRALAALMVGAVGLYLAGWFPRFAVVERLGAPLWRRLEPLGRRLFPITRASSAIIFGMIWGWLPCGMVYSALLVAAGQGGALPGGLFMLVFGLGTLPAVAGAGAATGLMTRLRRIPHLNRVLGLLLVVLALGGFWYSTNHPNPLGT</sequence>
<feature type="transmembrane region" description="Helical" evidence="1">
    <location>
        <begin position="57"/>
        <end position="78"/>
    </location>
</feature>
<reference evidence="3 4" key="1">
    <citation type="submission" date="2024-08" db="EMBL/GenBank/DDBJ databases">
        <title>Whole-genome sequencing of halo(alkali)philic microorganisms from hypersaline lakes.</title>
        <authorList>
            <person name="Sorokin D.Y."/>
            <person name="Merkel A.Y."/>
            <person name="Messina E."/>
            <person name="Yakimov M."/>
        </authorList>
    </citation>
    <scope>NUCLEOTIDE SEQUENCE [LARGE SCALE GENOMIC DNA]</scope>
    <source>
        <strain evidence="3 4">Cl-TMA</strain>
    </source>
</reference>
<dbReference type="RefSeq" id="WP_373655202.1">
    <property type="nucleotide sequence ID" value="NZ_JBGUAW010000004.1"/>
</dbReference>
<feature type="transmembrane region" description="Helical" evidence="1">
    <location>
        <begin position="207"/>
        <end position="224"/>
    </location>
</feature>
<accession>A0ABV4TT44</accession>
<gene>
    <name evidence="3" type="ORF">ACERLL_06175</name>
</gene>
<feature type="transmembrane region" description="Helical" evidence="1">
    <location>
        <begin position="172"/>
        <end position="195"/>
    </location>
</feature>
<dbReference type="Pfam" id="PF13386">
    <property type="entry name" value="DsbD_2"/>
    <property type="match status" value="1"/>
</dbReference>
<dbReference type="Proteomes" id="UP001575181">
    <property type="component" value="Unassembled WGS sequence"/>
</dbReference>
<feature type="transmembrane region" description="Helical" evidence="1">
    <location>
        <begin position="85"/>
        <end position="106"/>
    </location>
</feature>
<protein>
    <submittedName>
        <fullName evidence="3">Sulfite exporter TauE/SafE family protein</fullName>
    </submittedName>
</protein>
<feature type="transmembrane region" description="Helical" evidence="1">
    <location>
        <begin position="139"/>
        <end position="160"/>
    </location>
</feature>
<dbReference type="PANTHER" id="PTHR42208:SF1">
    <property type="entry name" value="HEAVY METAL TRANSPORTER"/>
    <property type="match status" value="1"/>
</dbReference>
<keyword evidence="1" id="KW-0472">Membrane</keyword>
<feature type="domain" description="Urease accessory protein UreH-like transmembrane" evidence="2">
    <location>
        <begin position="7"/>
        <end position="216"/>
    </location>
</feature>
<keyword evidence="4" id="KW-1185">Reference proteome</keyword>
<comment type="caution">
    <text evidence="3">The sequence shown here is derived from an EMBL/GenBank/DDBJ whole genome shotgun (WGS) entry which is preliminary data.</text>
</comment>
<keyword evidence="1" id="KW-0812">Transmembrane</keyword>
<dbReference type="InterPro" id="IPR039447">
    <property type="entry name" value="UreH-like_TM_dom"/>
</dbReference>
<evidence type="ECO:0000259" key="2">
    <source>
        <dbReference type="Pfam" id="PF13386"/>
    </source>
</evidence>
<keyword evidence="1" id="KW-1133">Transmembrane helix</keyword>
<evidence type="ECO:0000313" key="4">
    <source>
        <dbReference type="Proteomes" id="UP001575181"/>
    </source>
</evidence>
<organism evidence="3 4">
    <name type="scientific">Thiohalorhabdus methylotrophus</name>
    <dbReference type="NCBI Taxonomy" id="3242694"/>
    <lineage>
        <taxon>Bacteria</taxon>
        <taxon>Pseudomonadati</taxon>
        <taxon>Pseudomonadota</taxon>
        <taxon>Gammaproteobacteria</taxon>
        <taxon>Thiohalorhabdales</taxon>
        <taxon>Thiohalorhabdaceae</taxon>
        <taxon>Thiohalorhabdus</taxon>
    </lineage>
</organism>
<dbReference type="EMBL" id="JBGUAW010000004">
    <property type="protein sequence ID" value="MFA9460413.1"/>
    <property type="molecule type" value="Genomic_DNA"/>
</dbReference>
<dbReference type="PANTHER" id="PTHR42208">
    <property type="entry name" value="HEAVY METAL TRANSPORTER-RELATED"/>
    <property type="match status" value="1"/>
</dbReference>
<proteinExistence type="predicted"/>